<dbReference type="EMBL" id="JAMXLR010000089">
    <property type="protein sequence ID" value="MCO6047077.1"/>
    <property type="molecule type" value="Genomic_DNA"/>
</dbReference>
<name>A0A9X2FFJ5_9BACT</name>
<sequence length="425" mass="49222">MQRIMNSTSRRDFLRHTTAAVSVMAMGASPLLARDSVDRLPPVRRITGGPKHHWFGYYDKWQFSEDNRFVLSNQVDFEHRSPTADDVIRVGMVDTENGDEWIELGESKAWGWQQGCMLQWIPNRRHEVIWNDRQDDQYVSHILDVETNEKRTLPYPIYNVSPDGKFAITTDFARLNDRRPGYGYAGVPDKNKSVGAPEDSGLWIVDLDSGERKLIMSLAQAIEIPFEGSERLGFADDSLHWFNHLLFNTDGSRIWFLQRWTVGRGWATRAFTINPDGTDPYVLDPYGQTSHFIWRDPQHVMAWAWHPSHGNKFYLYKDRTNEVHPVGPDVMTQNGHNTYLPKSNSQWVLNDTYPDSKRLQHPYLYHIPTNRKLPLGHFPSPAEYKGEWRCDTHPRASRDGRTVCIDSPHDMGRQLYLIDVSEIIG</sequence>
<evidence type="ECO:0000313" key="2">
    <source>
        <dbReference type="Proteomes" id="UP001155241"/>
    </source>
</evidence>
<comment type="caution">
    <text evidence="1">The sequence shown here is derived from an EMBL/GenBank/DDBJ whole genome shotgun (WGS) entry which is preliminary data.</text>
</comment>
<accession>A0A9X2FFJ5</accession>
<protein>
    <submittedName>
        <fullName evidence="1">Twin-arginine translocation signal domain-containing protein</fullName>
    </submittedName>
</protein>
<proteinExistence type="predicted"/>
<dbReference type="PROSITE" id="PS51318">
    <property type="entry name" value="TAT"/>
    <property type="match status" value="1"/>
</dbReference>
<reference evidence="1" key="1">
    <citation type="submission" date="2022-06" db="EMBL/GenBank/DDBJ databases">
        <title>Aeoliella straminimaris, a novel planctomycete from sediments.</title>
        <authorList>
            <person name="Vitorino I.R."/>
            <person name="Lage O.M."/>
        </authorList>
    </citation>
    <scope>NUCLEOTIDE SEQUENCE</scope>
    <source>
        <strain evidence="1">ICT_H6.2</strain>
    </source>
</reference>
<dbReference type="RefSeq" id="WP_252855190.1">
    <property type="nucleotide sequence ID" value="NZ_JAMXLR010000089.1"/>
</dbReference>
<keyword evidence="2" id="KW-1185">Reference proteome</keyword>
<evidence type="ECO:0000313" key="1">
    <source>
        <dbReference type="EMBL" id="MCO6047077.1"/>
    </source>
</evidence>
<gene>
    <name evidence="1" type="ORF">NG895_24535</name>
</gene>
<dbReference type="InterPro" id="IPR019546">
    <property type="entry name" value="TAT_signal_bac_arc"/>
</dbReference>
<dbReference type="Proteomes" id="UP001155241">
    <property type="component" value="Unassembled WGS sequence"/>
</dbReference>
<dbReference type="Gene3D" id="2.130.10.10">
    <property type="entry name" value="YVTN repeat-like/Quinoprotein amine dehydrogenase"/>
    <property type="match status" value="1"/>
</dbReference>
<dbReference type="InterPro" id="IPR006311">
    <property type="entry name" value="TAT_signal"/>
</dbReference>
<organism evidence="1 2">
    <name type="scientific">Aeoliella straminimaris</name>
    <dbReference type="NCBI Taxonomy" id="2954799"/>
    <lineage>
        <taxon>Bacteria</taxon>
        <taxon>Pseudomonadati</taxon>
        <taxon>Planctomycetota</taxon>
        <taxon>Planctomycetia</taxon>
        <taxon>Pirellulales</taxon>
        <taxon>Lacipirellulaceae</taxon>
        <taxon>Aeoliella</taxon>
    </lineage>
</organism>
<dbReference type="InterPro" id="IPR015943">
    <property type="entry name" value="WD40/YVTN_repeat-like_dom_sf"/>
</dbReference>
<dbReference type="SUPFAM" id="SSF82171">
    <property type="entry name" value="DPP6 N-terminal domain-like"/>
    <property type="match status" value="1"/>
</dbReference>
<dbReference type="NCBIfam" id="TIGR01409">
    <property type="entry name" value="TAT_signal_seq"/>
    <property type="match status" value="1"/>
</dbReference>
<dbReference type="AlphaFoldDB" id="A0A9X2FFJ5"/>